<evidence type="ECO:0000313" key="3">
    <source>
        <dbReference type="Proteomes" id="UP001164439"/>
    </source>
</evidence>
<proteinExistence type="predicted"/>
<keyword evidence="3" id="KW-1185">Reference proteome</keyword>
<protein>
    <submittedName>
        <fullName evidence="2">YqcI/YcgG family protein</fullName>
    </submittedName>
</protein>
<dbReference type="PANTHER" id="PTHR40045:SF1">
    <property type="entry name" value="YQCI_YCGG FAMILY PROTEIN"/>
    <property type="match status" value="1"/>
</dbReference>
<gene>
    <name evidence="2" type="ORF">STRCI_003024</name>
</gene>
<reference evidence="2" key="1">
    <citation type="submission" date="2022-12" db="EMBL/GenBank/DDBJ databases">
        <authorList>
            <person name="Ruckert C."/>
            <person name="Busche T."/>
            <person name="Kalinowski J."/>
            <person name="Wittmann C."/>
        </authorList>
    </citation>
    <scope>NUCLEOTIDE SEQUENCE</scope>
    <source>
        <strain evidence="2">DSM 40467</strain>
    </source>
</reference>
<dbReference type="Pfam" id="PF08892">
    <property type="entry name" value="YqcI_YcgG"/>
    <property type="match status" value="1"/>
</dbReference>
<dbReference type="NCBIfam" id="NF041366">
    <property type="entry name" value="GntA_guanitoxin"/>
    <property type="match status" value="1"/>
</dbReference>
<dbReference type="EMBL" id="CP114413">
    <property type="protein sequence ID" value="WAZ21824.1"/>
    <property type="molecule type" value="Genomic_DNA"/>
</dbReference>
<feature type="region of interest" description="Disordered" evidence="1">
    <location>
        <begin position="221"/>
        <end position="241"/>
    </location>
</feature>
<evidence type="ECO:0000313" key="2">
    <source>
        <dbReference type="EMBL" id="WAZ21824.1"/>
    </source>
</evidence>
<sequence length="241" mass="27270">MGSLPSLDGVREQLYTWIRSDEFSCLAGKASVRKGILHCVEVGEMGAEDSTQALYTALGDFVHHRLTPTENFQTLVAVFSGPLDVPESEFEKILWQQLADLHEMDREFHDWAPDVAADPDSEEFGFSLVGHPFFVVGLHNRSSRITRRFPRPALAFNSHHQFRRLKENGTFEGLKQKIRERETRLQQSINPNLADFGEASEARQYSGRAVEPTWMCPIFPPGHPPVRDEEHGTTVRAGVDK</sequence>
<dbReference type="RefSeq" id="WP_269659462.1">
    <property type="nucleotide sequence ID" value="NZ_CP114413.1"/>
</dbReference>
<dbReference type="PANTHER" id="PTHR40045">
    <property type="entry name" value="YCGG FAMILY PROTEIN"/>
    <property type="match status" value="1"/>
</dbReference>
<name>A0ABY7KBE1_9ACTN</name>
<dbReference type="InterPro" id="IPR014988">
    <property type="entry name" value="Uncharacterised_YqcI/YcgG"/>
</dbReference>
<accession>A0ABY7KBE1</accession>
<evidence type="ECO:0000256" key="1">
    <source>
        <dbReference type="SAM" id="MobiDB-lite"/>
    </source>
</evidence>
<organism evidence="2 3">
    <name type="scientific">Streptomyces cinnabarinus</name>
    <dbReference type="NCBI Taxonomy" id="67287"/>
    <lineage>
        <taxon>Bacteria</taxon>
        <taxon>Bacillati</taxon>
        <taxon>Actinomycetota</taxon>
        <taxon>Actinomycetes</taxon>
        <taxon>Kitasatosporales</taxon>
        <taxon>Streptomycetaceae</taxon>
        <taxon>Streptomyces</taxon>
    </lineage>
</organism>
<feature type="compositionally biased region" description="Basic and acidic residues" evidence="1">
    <location>
        <begin position="225"/>
        <end position="241"/>
    </location>
</feature>
<dbReference type="Proteomes" id="UP001164439">
    <property type="component" value="Chromosome"/>
</dbReference>